<comment type="catalytic activity">
    <reaction evidence="8">
        <text>3'-dephospho-CoA + ATP = ADP + CoA + H(+)</text>
        <dbReference type="Rhea" id="RHEA:18245"/>
        <dbReference type="ChEBI" id="CHEBI:15378"/>
        <dbReference type="ChEBI" id="CHEBI:30616"/>
        <dbReference type="ChEBI" id="CHEBI:57287"/>
        <dbReference type="ChEBI" id="CHEBI:57328"/>
        <dbReference type="ChEBI" id="CHEBI:456216"/>
        <dbReference type="EC" id="2.7.1.24"/>
    </reaction>
</comment>
<evidence type="ECO:0000256" key="6">
    <source>
        <dbReference type="ARBA" id="ARBA00022840"/>
    </source>
</evidence>
<dbReference type="GO" id="GO:0005524">
    <property type="term" value="F:ATP binding"/>
    <property type="evidence" value="ECO:0007669"/>
    <property type="project" value="UniProtKB-UniRule"/>
</dbReference>
<dbReference type="GeneID" id="95580882"/>
<keyword evidence="6 8" id="KW-0067">ATP-binding</keyword>
<dbReference type="GO" id="GO:0005737">
    <property type="term" value="C:cytoplasm"/>
    <property type="evidence" value="ECO:0007669"/>
    <property type="project" value="UniProtKB-SubCell"/>
</dbReference>
<evidence type="ECO:0000256" key="9">
    <source>
        <dbReference type="NCBIfam" id="TIGR00152"/>
    </source>
</evidence>
<dbReference type="OrthoDB" id="9812943at2"/>
<dbReference type="GO" id="GO:0004140">
    <property type="term" value="F:dephospho-CoA kinase activity"/>
    <property type="evidence" value="ECO:0007669"/>
    <property type="project" value="UniProtKB-UniRule"/>
</dbReference>
<evidence type="ECO:0000256" key="8">
    <source>
        <dbReference type="HAMAP-Rule" id="MF_00376"/>
    </source>
</evidence>
<dbReference type="EMBL" id="NGKB01000013">
    <property type="protein sequence ID" value="RSU11664.1"/>
    <property type="molecule type" value="Genomic_DNA"/>
</dbReference>
<dbReference type="PROSITE" id="PS51219">
    <property type="entry name" value="DPCK"/>
    <property type="match status" value="1"/>
</dbReference>
<evidence type="ECO:0000256" key="5">
    <source>
        <dbReference type="ARBA" id="ARBA00022777"/>
    </source>
</evidence>
<dbReference type="InterPro" id="IPR027417">
    <property type="entry name" value="P-loop_NTPase"/>
</dbReference>
<keyword evidence="11" id="KW-1185">Reference proteome</keyword>
<dbReference type="Pfam" id="PF01121">
    <property type="entry name" value="CoaE"/>
    <property type="match status" value="1"/>
</dbReference>
<keyword evidence="3 8" id="KW-0808">Transferase</keyword>
<keyword evidence="4 8" id="KW-0547">Nucleotide-binding</keyword>
<dbReference type="PANTHER" id="PTHR10695:SF46">
    <property type="entry name" value="BIFUNCTIONAL COENZYME A SYNTHASE-RELATED"/>
    <property type="match status" value="1"/>
</dbReference>
<organism evidence="10 11">
    <name type="scientific">Vagococcus carniphilus</name>
    <dbReference type="NCBI Taxonomy" id="218144"/>
    <lineage>
        <taxon>Bacteria</taxon>
        <taxon>Bacillati</taxon>
        <taxon>Bacillota</taxon>
        <taxon>Bacilli</taxon>
        <taxon>Lactobacillales</taxon>
        <taxon>Enterococcaceae</taxon>
        <taxon>Vagococcus</taxon>
    </lineage>
</organism>
<dbReference type="Proteomes" id="UP000288028">
    <property type="component" value="Unassembled WGS sequence"/>
</dbReference>
<dbReference type="FunFam" id="3.40.50.300:FF:000991">
    <property type="entry name" value="Dephospho-CoA kinase"/>
    <property type="match status" value="1"/>
</dbReference>
<dbReference type="InterPro" id="IPR001977">
    <property type="entry name" value="Depp_CoAkinase"/>
</dbReference>
<evidence type="ECO:0000256" key="1">
    <source>
        <dbReference type="ARBA" id="ARBA00009018"/>
    </source>
</evidence>
<evidence type="ECO:0000313" key="11">
    <source>
        <dbReference type="Proteomes" id="UP000288028"/>
    </source>
</evidence>
<evidence type="ECO:0000256" key="4">
    <source>
        <dbReference type="ARBA" id="ARBA00022741"/>
    </source>
</evidence>
<dbReference type="UniPathway" id="UPA00241">
    <property type="reaction ID" value="UER00356"/>
</dbReference>
<comment type="function">
    <text evidence="8">Catalyzes the phosphorylation of the 3'-hydroxyl group of dephosphocoenzyme A to form coenzyme A.</text>
</comment>
<evidence type="ECO:0000256" key="7">
    <source>
        <dbReference type="ARBA" id="ARBA00022993"/>
    </source>
</evidence>
<dbReference type="SUPFAM" id="SSF52540">
    <property type="entry name" value="P-loop containing nucleoside triphosphate hydrolases"/>
    <property type="match status" value="1"/>
</dbReference>
<evidence type="ECO:0000256" key="2">
    <source>
        <dbReference type="ARBA" id="ARBA00022490"/>
    </source>
</evidence>
<keyword evidence="5 8" id="KW-0418">Kinase</keyword>
<dbReference type="AlphaFoldDB" id="A0A430AUD5"/>
<keyword evidence="2 8" id="KW-0963">Cytoplasm</keyword>
<name>A0A430AUD5_9ENTE</name>
<dbReference type="HAMAP" id="MF_00376">
    <property type="entry name" value="Dephospho_CoA_kinase"/>
    <property type="match status" value="1"/>
</dbReference>
<dbReference type="RefSeq" id="WP_126795568.1">
    <property type="nucleotide sequence ID" value="NZ_CP060720.1"/>
</dbReference>
<evidence type="ECO:0000313" key="10">
    <source>
        <dbReference type="EMBL" id="RSU11664.1"/>
    </source>
</evidence>
<comment type="subcellular location">
    <subcellularLocation>
        <location evidence="8">Cytoplasm</location>
    </subcellularLocation>
</comment>
<protein>
    <recommendedName>
        <fullName evidence="8 9">Dephospho-CoA kinase</fullName>
        <ecNumber evidence="8 9">2.7.1.24</ecNumber>
    </recommendedName>
    <alternativeName>
        <fullName evidence="8">Dephosphocoenzyme A kinase</fullName>
    </alternativeName>
</protein>
<dbReference type="PANTHER" id="PTHR10695">
    <property type="entry name" value="DEPHOSPHO-COA KINASE-RELATED"/>
    <property type="match status" value="1"/>
</dbReference>
<accession>A0A430AUD5</accession>
<dbReference type="CDD" id="cd02022">
    <property type="entry name" value="DPCK"/>
    <property type="match status" value="1"/>
</dbReference>
<feature type="binding site" evidence="8">
    <location>
        <begin position="12"/>
        <end position="17"/>
    </location>
    <ligand>
        <name>ATP</name>
        <dbReference type="ChEBI" id="CHEBI:30616"/>
    </ligand>
</feature>
<dbReference type="EC" id="2.7.1.24" evidence="8 9"/>
<dbReference type="Gene3D" id="3.40.50.300">
    <property type="entry name" value="P-loop containing nucleotide triphosphate hydrolases"/>
    <property type="match status" value="1"/>
</dbReference>
<proteinExistence type="inferred from homology"/>
<dbReference type="GO" id="GO:0015937">
    <property type="term" value="P:coenzyme A biosynthetic process"/>
    <property type="evidence" value="ECO:0007669"/>
    <property type="project" value="UniProtKB-UniRule"/>
</dbReference>
<sequence>MCFILGLTGGISSGKSAVSQCFKEKGIPVVDADAIAREVVKPRTPGLSKIIAHFGSSILTEERELDRKKLGEIIFNDDKEREILDNILRQEIELKMDEELERLKREHHELIIMDIPLLFEASYESKCDEIMTVFVSQKTQLSRLTLRDNISEEQALARINSQMPIVDKALLSDVIIDNEGTIENTKLQVDRWLDIFKETRFSN</sequence>
<evidence type="ECO:0000256" key="3">
    <source>
        <dbReference type="ARBA" id="ARBA00022679"/>
    </source>
</evidence>
<gene>
    <name evidence="8" type="primary">coaE</name>
    <name evidence="10" type="ORF">CBF28_11935</name>
</gene>
<comment type="caution">
    <text evidence="10">The sequence shown here is derived from an EMBL/GenBank/DDBJ whole genome shotgun (WGS) entry which is preliminary data.</text>
</comment>
<reference evidence="10 11" key="1">
    <citation type="submission" date="2017-05" db="EMBL/GenBank/DDBJ databases">
        <title>Vagococcus spp. assemblies.</title>
        <authorList>
            <person name="Gulvik C.A."/>
        </authorList>
    </citation>
    <scope>NUCLEOTIDE SEQUENCE [LARGE SCALE GENOMIC DNA]</scope>
    <source>
        <strain evidence="10 11">SS1714</strain>
    </source>
</reference>
<dbReference type="NCBIfam" id="TIGR00152">
    <property type="entry name" value="dephospho-CoA kinase"/>
    <property type="match status" value="1"/>
</dbReference>
<comment type="pathway">
    <text evidence="8">Cofactor biosynthesis; coenzyme A biosynthesis; CoA from (R)-pantothenate: step 5/5.</text>
</comment>
<comment type="similarity">
    <text evidence="1 8">Belongs to the CoaE family.</text>
</comment>
<keyword evidence="7 8" id="KW-0173">Coenzyme A biosynthesis</keyword>